<feature type="compositionally biased region" description="Polar residues" evidence="1">
    <location>
        <begin position="234"/>
        <end position="243"/>
    </location>
</feature>
<reference evidence="2 3" key="2">
    <citation type="journal article" date="2007" name="BMC Biol.">
        <title>A 100%-complete sequence reveals unusually simple genomic features in the hot-spring red alga Cyanidioschyzon merolae.</title>
        <authorList>
            <person name="Nozaki H."/>
            <person name="Takano H."/>
            <person name="Misumi O."/>
            <person name="Terasawa K."/>
            <person name="Matsuzaki M."/>
            <person name="Maruyama S."/>
            <person name="Nishida K."/>
            <person name="Yagisawa F."/>
            <person name="Yoshida Y."/>
            <person name="Fujiwara T."/>
            <person name="Takio S."/>
            <person name="Tamura K."/>
            <person name="Chung S.J."/>
            <person name="Nakamura S."/>
            <person name="Kuroiwa H."/>
            <person name="Tanaka K."/>
            <person name="Sato N."/>
            <person name="Kuroiwa T."/>
        </authorList>
    </citation>
    <scope>NUCLEOTIDE SEQUENCE [LARGE SCALE GENOMIC DNA]</scope>
    <source>
        <strain evidence="2 3">10D</strain>
    </source>
</reference>
<evidence type="ECO:0000313" key="2">
    <source>
        <dbReference type="EMBL" id="BAM79154.1"/>
    </source>
</evidence>
<dbReference type="Proteomes" id="UP000007014">
    <property type="component" value="Chromosome 4"/>
</dbReference>
<dbReference type="KEGG" id="cme:CYME_CMD074C"/>
<dbReference type="GeneID" id="16992626"/>
<feature type="compositionally biased region" description="Basic and acidic residues" evidence="1">
    <location>
        <begin position="244"/>
        <end position="256"/>
    </location>
</feature>
<sequence length="323" mass="35427">MCSGSFPVRPTLTREELERETSERTRVALAEVLARKRRAVTTTSKHEQVRPFPYELQRSLREEVHELATSDASAHSQRDLRSLDPFRPPRRQRRRKNSAGNNKGSQDLFDSVPIHDDSESAGAGGKAAAASDTDAEPEYQQVSLVRTTNCSMVPVSAAPALLDSSQLQTSVKHLRVPPVKNGRFGPSARRMWTGSTVDATGGIPAYGYGSTFAAPAFTEFATALARATGDLSKQRNALRSSDGCTREHLQPTEGKHGMGSQKRSQPALESQGSLKSTRSLEMESIPSNETFQNGCNAVDASASPTQTTSTFTNHRRRRTRWDR</sequence>
<feature type="region of interest" description="Disordered" evidence="1">
    <location>
        <begin position="230"/>
        <end position="323"/>
    </location>
</feature>
<name>M1V6R3_CYAM1</name>
<feature type="compositionally biased region" description="Basic and acidic residues" evidence="1">
    <location>
        <begin position="12"/>
        <end position="25"/>
    </location>
</feature>
<feature type="compositionally biased region" description="Basic residues" evidence="1">
    <location>
        <begin position="313"/>
        <end position="323"/>
    </location>
</feature>
<evidence type="ECO:0000313" key="3">
    <source>
        <dbReference type="Proteomes" id="UP000007014"/>
    </source>
</evidence>
<dbReference type="Gramene" id="CMD074CT">
    <property type="protein sequence ID" value="CMD074CT"/>
    <property type="gene ID" value="CMD074C"/>
</dbReference>
<gene>
    <name evidence="2" type="ORF">CYME_CMD074C</name>
</gene>
<feature type="compositionally biased region" description="Polar residues" evidence="1">
    <location>
        <begin position="261"/>
        <end position="295"/>
    </location>
</feature>
<feature type="compositionally biased region" description="Basic residues" evidence="1">
    <location>
        <begin position="88"/>
        <end position="97"/>
    </location>
</feature>
<proteinExistence type="predicted"/>
<evidence type="ECO:0000256" key="1">
    <source>
        <dbReference type="SAM" id="MobiDB-lite"/>
    </source>
</evidence>
<accession>M1V6R3</accession>
<protein>
    <submittedName>
        <fullName evidence="2">Uncharacterized protein</fullName>
    </submittedName>
</protein>
<organism evidence="2 3">
    <name type="scientific">Cyanidioschyzon merolae (strain NIES-3377 / 10D)</name>
    <name type="common">Unicellular red alga</name>
    <dbReference type="NCBI Taxonomy" id="280699"/>
    <lineage>
        <taxon>Eukaryota</taxon>
        <taxon>Rhodophyta</taxon>
        <taxon>Bangiophyceae</taxon>
        <taxon>Cyanidiales</taxon>
        <taxon>Cyanidiaceae</taxon>
        <taxon>Cyanidioschyzon</taxon>
    </lineage>
</organism>
<dbReference type="EMBL" id="AP006486">
    <property type="protein sequence ID" value="BAM79154.1"/>
    <property type="molecule type" value="Genomic_DNA"/>
</dbReference>
<dbReference type="HOGENOM" id="CLU_861545_0_0_1"/>
<feature type="region of interest" description="Disordered" evidence="1">
    <location>
        <begin position="1"/>
        <end position="25"/>
    </location>
</feature>
<feature type="region of interest" description="Disordered" evidence="1">
    <location>
        <begin position="63"/>
        <end position="139"/>
    </location>
</feature>
<reference evidence="2 3" key="1">
    <citation type="journal article" date="2004" name="Nature">
        <title>Genome sequence of the ultrasmall unicellular red alga Cyanidioschyzon merolae 10D.</title>
        <authorList>
            <person name="Matsuzaki M."/>
            <person name="Misumi O."/>
            <person name="Shin-i T."/>
            <person name="Maruyama S."/>
            <person name="Takahara M."/>
            <person name="Miyagishima S."/>
            <person name="Mori T."/>
            <person name="Nishida K."/>
            <person name="Yagisawa F."/>
            <person name="Nishida K."/>
            <person name="Yoshida Y."/>
            <person name="Nishimura Y."/>
            <person name="Nakao S."/>
            <person name="Kobayashi T."/>
            <person name="Momoyama Y."/>
            <person name="Higashiyama T."/>
            <person name="Minoda A."/>
            <person name="Sano M."/>
            <person name="Nomoto H."/>
            <person name="Oishi K."/>
            <person name="Hayashi H."/>
            <person name="Ohta F."/>
            <person name="Nishizaka S."/>
            <person name="Haga S."/>
            <person name="Miura S."/>
            <person name="Morishita T."/>
            <person name="Kabeya Y."/>
            <person name="Terasawa K."/>
            <person name="Suzuki Y."/>
            <person name="Ishii Y."/>
            <person name="Asakawa S."/>
            <person name="Takano H."/>
            <person name="Ohta N."/>
            <person name="Kuroiwa H."/>
            <person name="Tanaka K."/>
            <person name="Shimizu N."/>
            <person name="Sugano S."/>
            <person name="Sato N."/>
            <person name="Nozaki H."/>
            <person name="Ogasawara N."/>
            <person name="Kohara Y."/>
            <person name="Kuroiwa T."/>
        </authorList>
    </citation>
    <scope>NUCLEOTIDE SEQUENCE [LARGE SCALE GENOMIC DNA]</scope>
    <source>
        <strain evidence="2 3">10D</strain>
    </source>
</reference>
<dbReference type="RefSeq" id="XP_005535440.1">
    <property type="nucleotide sequence ID" value="XM_005535383.1"/>
</dbReference>
<dbReference type="AlphaFoldDB" id="M1V6R3"/>
<keyword evidence="3" id="KW-1185">Reference proteome</keyword>